<accession>W6MC45</accession>
<gene>
    <name evidence="1" type="ORF">BN873_p20024</name>
</gene>
<evidence type="ECO:0000313" key="1">
    <source>
        <dbReference type="EMBL" id="CDI04644.1"/>
    </source>
</evidence>
<protein>
    <submittedName>
        <fullName evidence="1">Uncharacterized protein</fullName>
    </submittedName>
</protein>
<dbReference type="Proteomes" id="UP000035760">
    <property type="component" value="Unassembled WGS sequence"/>
</dbReference>
<dbReference type="AlphaFoldDB" id="W6MC45"/>
<keyword evidence="2" id="KW-1185">Reference proteome</keyword>
<reference evidence="1" key="1">
    <citation type="submission" date="2013-07" db="EMBL/GenBank/DDBJ databases">
        <authorList>
            <person name="McIlroy S."/>
        </authorList>
    </citation>
    <scope>NUCLEOTIDE SEQUENCE [LARGE SCALE GENOMIC DNA]</scope>
    <source>
        <strain evidence="1">Run_A_D11</strain>
    </source>
</reference>
<sequence>MTPEEIEKKTACMGQRRTNYESDSKSIYINFTICSFSFRVGAITRERISFNNLSSS</sequence>
<evidence type="ECO:0000313" key="2">
    <source>
        <dbReference type="Proteomes" id="UP000035760"/>
    </source>
</evidence>
<comment type="caution">
    <text evidence="1">The sequence shown here is derived from an EMBL/GenBank/DDBJ whole genome shotgun (WGS) entry which is preliminary data.</text>
</comment>
<dbReference type="EMBL" id="CBTJ020000114">
    <property type="protein sequence ID" value="CDI04644.1"/>
    <property type="molecule type" value="Genomic_DNA"/>
</dbReference>
<proteinExistence type="predicted"/>
<name>W6MC45_9GAMM</name>
<organism evidence="1 2">
    <name type="scientific">Candidatus Competibacter denitrificans Run_A_D11</name>
    <dbReference type="NCBI Taxonomy" id="1400863"/>
    <lineage>
        <taxon>Bacteria</taxon>
        <taxon>Pseudomonadati</taxon>
        <taxon>Pseudomonadota</taxon>
        <taxon>Gammaproteobacteria</taxon>
        <taxon>Candidatus Competibacteraceae</taxon>
        <taxon>Candidatus Competibacter</taxon>
    </lineage>
</organism>
<reference evidence="1" key="2">
    <citation type="submission" date="2014-03" db="EMBL/GenBank/DDBJ databases">
        <title>Candidatus Competibacter-lineage genomes retrieved from metagenomes reveal functional metabolic diversity.</title>
        <authorList>
            <person name="McIlroy S.J."/>
            <person name="Albertsen M."/>
            <person name="Andresen E.K."/>
            <person name="Saunders A.M."/>
            <person name="Kristiansen R."/>
            <person name="Stokholm-Bjerregaard M."/>
            <person name="Nielsen K.L."/>
            <person name="Nielsen P.H."/>
        </authorList>
    </citation>
    <scope>NUCLEOTIDE SEQUENCE</scope>
    <source>
        <strain evidence="1">Run_A_D11</strain>
    </source>
</reference>